<name>A0A645DEN3_9ZZZZ</name>
<protein>
    <submittedName>
        <fullName evidence="1">Uncharacterized protein</fullName>
    </submittedName>
</protein>
<dbReference type="EMBL" id="VSSQ01035458">
    <property type="protein sequence ID" value="MPM87675.1"/>
    <property type="molecule type" value="Genomic_DNA"/>
</dbReference>
<sequence length="118" mass="13494">MELLRIISVHLVNATVTAAVEYAKFRFVVIQFGIKIIVAERKLKGVAQVGRYISPTVATTHNVINHRFGILVPRSRFFIMFNADNVFRTDRFNLFHTSLHAVDAKLHFATTCTRHRIA</sequence>
<dbReference type="AlphaFoldDB" id="A0A645DEN3"/>
<accession>A0A645DEN3</accession>
<evidence type="ECO:0000313" key="1">
    <source>
        <dbReference type="EMBL" id="MPM87675.1"/>
    </source>
</evidence>
<comment type="caution">
    <text evidence="1">The sequence shown here is derived from an EMBL/GenBank/DDBJ whole genome shotgun (WGS) entry which is preliminary data.</text>
</comment>
<organism evidence="1">
    <name type="scientific">bioreactor metagenome</name>
    <dbReference type="NCBI Taxonomy" id="1076179"/>
    <lineage>
        <taxon>unclassified sequences</taxon>
        <taxon>metagenomes</taxon>
        <taxon>ecological metagenomes</taxon>
    </lineage>
</organism>
<reference evidence="1" key="1">
    <citation type="submission" date="2019-08" db="EMBL/GenBank/DDBJ databases">
        <authorList>
            <person name="Kucharzyk K."/>
            <person name="Murdoch R.W."/>
            <person name="Higgins S."/>
            <person name="Loffler F."/>
        </authorList>
    </citation>
    <scope>NUCLEOTIDE SEQUENCE</scope>
</reference>
<proteinExistence type="predicted"/>
<gene>
    <name evidence="1" type="ORF">SDC9_134775</name>
</gene>